<accession>Q16AQ3</accession>
<dbReference type="AlphaFoldDB" id="Q16AQ3"/>
<sequence length="77" mass="8698">MGKGREMSKFDPPRSELMFRLWVSVLGLLMLAGAVTYRGWPSGLAMFEVIVIAGGFFGGTLIWTLRKLRKHKDTDRP</sequence>
<evidence type="ECO:0000313" key="2">
    <source>
        <dbReference type="EMBL" id="ABG30940.1"/>
    </source>
</evidence>
<gene>
    <name evidence="2" type="ordered locus">RD1_1295</name>
</gene>
<reference evidence="2 3" key="1">
    <citation type="journal article" date="2007" name="J. Bacteriol.">
        <title>The complete genome sequence of Roseobacter denitrificans reveals a mixotrophic rather than photosynthetic metabolism.</title>
        <authorList>
            <person name="Swingley W.D."/>
            <person name="Sadekar S."/>
            <person name="Mastrian S.D."/>
            <person name="Matthies H.J."/>
            <person name="Hao J."/>
            <person name="Ramos H."/>
            <person name="Acharya C.R."/>
            <person name="Conrad A.L."/>
            <person name="Taylor H.L."/>
            <person name="Dejesa L.C."/>
            <person name="Shah M.K."/>
            <person name="O'huallachain M.E."/>
            <person name="Lince M.T."/>
            <person name="Blankenship R.E."/>
            <person name="Beatty J.T."/>
            <person name="Touchman J.W."/>
        </authorList>
    </citation>
    <scope>NUCLEOTIDE SEQUENCE [LARGE SCALE GENOMIC DNA]</scope>
    <source>
        <strain evidence="3">ATCC 33942 / OCh 114</strain>
    </source>
</reference>
<dbReference type="HOGENOM" id="CLU_2635792_0_0_5"/>
<evidence type="ECO:0000313" key="3">
    <source>
        <dbReference type="Proteomes" id="UP000007029"/>
    </source>
</evidence>
<keyword evidence="3" id="KW-1185">Reference proteome</keyword>
<dbReference type="Proteomes" id="UP000007029">
    <property type="component" value="Chromosome"/>
</dbReference>
<keyword evidence="1" id="KW-0812">Transmembrane</keyword>
<dbReference type="KEGG" id="rde:RD1_1295"/>
<evidence type="ECO:0000256" key="1">
    <source>
        <dbReference type="SAM" id="Phobius"/>
    </source>
</evidence>
<dbReference type="eggNOG" id="ENOG502ZZ4Q">
    <property type="taxonomic scope" value="Bacteria"/>
</dbReference>
<feature type="transmembrane region" description="Helical" evidence="1">
    <location>
        <begin position="46"/>
        <end position="65"/>
    </location>
</feature>
<feature type="transmembrane region" description="Helical" evidence="1">
    <location>
        <begin position="21"/>
        <end position="40"/>
    </location>
</feature>
<dbReference type="EMBL" id="CP000362">
    <property type="protein sequence ID" value="ABG30940.1"/>
    <property type="molecule type" value="Genomic_DNA"/>
</dbReference>
<keyword evidence="1" id="KW-1133">Transmembrane helix</keyword>
<name>Q16AQ3_ROSDO</name>
<protein>
    <submittedName>
        <fullName evidence="2">Uncharacterized protein</fullName>
    </submittedName>
</protein>
<organism evidence="2 3">
    <name type="scientific">Roseobacter denitrificans (strain ATCC 33942 / OCh 114)</name>
    <name type="common">Erythrobacter sp. (strain OCh 114)</name>
    <name type="synonym">Roseobacter denitrificans</name>
    <dbReference type="NCBI Taxonomy" id="375451"/>
    <lineage>
        <taxon>Bacteria</taxon>
        <taxon>Pseudomonadati</taxon>
        <taxon>Pseudomonadota</taxon>
        <taxon>Alphaproteobacteria</taxon>
        <taxon>Rhodobacterales</taxon>
        <taxon>Roseobacteraceae</taxon>
        <taxon>Roseobacter</taxon>
    </lineage>
</organism>
<dbReference type="STRING" id="375451.RD1_1295"/>
<keyword evidence="1" id="KW-0472">Membrane</keyword>
<proteinExistence type="predicted"/>